<evidence type="ECO:0000256" key="7">
    <source>
        <dbReference type="ARBA" id="ARBA00023136"/>
    </source>
</evidence>
<keyword evidence="3" id="KW-1003">Cell membrane</keyword>
<evidence type="ECO:0000313" key="10">
    <source>
        <dbReference type="Proteomes" id="UP000008332"/>
    </source>
</evidence>
<dbReference type="KEGG" id="rfr:Rfer_0123"/>
<keyword evidence="2" id="KW-0813">Transport</keyword>
<keyword evidence="7 8" id="KW-0472">Membrane</keyword>
<dbReference type="PANTHER" id="PTHR32196:SF21">
    <property type="entry name" value="ABC TRANSPORTER PERMEASE PROTEIN YPHD-RELATED"/>
    <property type="match status" value="1"/>
</dbReference>
<feature type="transmembrane region" description="Helical" evidence="8">
    <location>
        <begin position="179"/>
        <end position="206"/>
    </location>
</feature>
<dbReference type="STRING" id="338969.Rfer_0123"/>
<evidence type="ECO:0000256" key="3">
    <source>
        <dbReference type="ARBA" id="ARBA00022475"/>
    </source>
</evidence>
<sequence>MSSIVPENNPSSAHKSSARDWIMKIFLHWGVMPFLLVIAVVTFSLMSSRFLTTDNLINLFRQSVYLVLVSLGQMLALISGGFDLSVGTIVAVSSVVSALTMGALALSFPDAIWLVITLGCLAGLGAAMLIGMVNGAGVAVFGVSPFIMTLGMQSIGFGIALFLTAGVPVSNLPDTLGDVFGFGVLLGVPVPILMMLLILALMFVLLNYSAWGRHLYAVGSNPKAALLSGIRVKPVLISAYVLCALIAGVSGLLLTARTASGDANLGGSMALESIAACVIGGVSLRGGIGRLENVVLGAIFIGLVQNGMNLAQIGSYLQIVVLGVLLIIAVVFDRIRQKRLYRL</sequence>
<keyword evidence="5 8" id="KW-0812">Transmembrane</keyword>
<dbReference type="GO" id="GO:0005886">
    <property type="term" value="C:plasma membrane"/>
    <property type="evidence" value="ECO:0007669"/>
    <property type="project" value="UniProtKB-SubCell"/>
</dbReference>
<dbReference type="Pfam" id="PF02653">
    <property type="entry name" value="BPD_transp_2"/>
    <property type="match status" value="1"/>
</dbReference>
<feature type="transmembrane region" description="Helical" evidence="8">
    <location>
        <begin position="112"/>
        <end position="134"/>
    </location>
</feature>
<dbReference type="eggNOG" id="COG1172">
    <property type="taxonomic scope" value="Bacteria"/>
</dbReference>
<accession>Q223B9</accession>
<feature type="transmembrane region" description="Helical" evidence="8">
    <location>
        <begin position="235"/>
        <end position="253"/>
    </location>
</feature>
<feature type="transmembrane region" description="Helical" evidence="8">
    <location>
        <begin position="63"/>
        <end position="82"/>
    </location>
</feature>
<feature type="transmembrane region" description="Helical" evidence="8">
    <location>
        <begin position="21"/>
        <end position="43"/>
    </location>
</feature>
<dbReference type="AlphaFoldDB" id="Q223B9"/>
<evidence type="ECO:0000256" key="8">
    <source>
        <dbReference type="SAM" id="Phobius"/>
    </source>
</evidence>
<dbReference type="GO" id="GO:0022857">
    <property type="term" value="F:transmembrane transporter activity"/>
    <property type="evidence" value="ECO:0007669"/>
    <property type="project" value="InterPro"/>
</dbReference>
<feature type="transmembrane region" description="Helical" evidence="8">
    <location>
        <begin position="89"/>
        <end position="106"/>
    </location>
</feature>
<keyword evidence="10" id="KW-1185">Reference proteome</keyword>
<dbReference type="EMBL" id="CP000267">
    <property type="protein sequence ID" value="ABD67884.1"/>
    <property type="molecule type" value="Genomic_DNA"/>
</dbReference>
<evidence type="ECO:0000256" key="4">
    <source>
        <dbReference type="ARBA" id="ARBA00022519"/>
    </source>
</evidence>
<protein>
    <submittedName>
        <fullName evidence="9">Inner-membrane translocator</fullName>
    </submittedName>
</protein>
<feature type="transmembrane region" description="Helical" evidence="8">
    <location>
        <begin position="146"/>
        <end position="167"/>
    </location>
</feature>
<comment type="subcellular location">
    <subcellularLocation>
        <location evidence="1">Cell membrane</location>
        <topology evidence="1">Multi-pass membrane protein</topology>
    </subcellularLocation>
</comment>
<evidence type="ECO:0000256" key="2">
    <source>
        <dbReference type="ARBA" id="ARBA00022448"/>
    </source>
</evidence>
<name>Q223B9_ALBFT</name>
<evidence type="ECO:0000313" key="9">
    <source>
        <dbReference type="EMBL" id="ABD67884.1"/>
    </source>
</evidence>
<feature type="transmembrane region" description="Helical" evidence="8">
    <location>
        <begin position="314"/>
        <end position="332"/>
    </location>
</feature>
<dbReference type="HOGENOM" id="CLU_028880_0_2_4"/>
<keyword evidence="4" id="KW-0997">Cell inner membrane</keyword>
<dbReference type="Proteomes" id="UP000008332">
    <property type="component" value="Chromosome"/>
</dbReference>
<evidence type="ECO:0000256" key="5">
    <source>
        <dbReference type="ARBA" id="ARBA00022692"/>
    </source>
</evidence>
<dbReference type="PANTHER" id="PTHR32196">
    <property type="entry name" value="ABC TRANSPORTER PERMEASE PROTEIN YPHD-RELATED-RELATED"/>
    <property type="match status" value="1"/>
</dbReference>
<proteinExistence type="predicted"/>
<reference evidence="10" key="1">
    <citation type="submission" date="2006-02" db="EMBL/GenBank/DDBJ databases">
        <title>Complete sequence of chromosome of Rhodoferax ferrireducens DSM 15236.</title>
        <authorList>
            <person name="Copeland A."/>
            <person name="Lucas S."/>
            <person name="Lapidus A."/>
            <person name="Barry K."/>
            <person name="Detter J.C."/>
            <person name="Glavina del Rio T."/>
            <person name="Hammon N."/>
            <person name="Israni S."/>
            <person name="Pitluck S."/>
            <person name="Brettin T."/>
            <person name="Bruce D."/>
            <person name="Han C."/>
            <person name="Tapia R."/>
            <person name="Gilna P."/>
            <person name="Kiss H."/>
            <person name="Schmutz J."/>
            <person name="Larimer F."/>
            <person name="Land M."/>
            <person name="Kyrpides N."/>
            <person name="Ivanova N."/>
            <person name="Richardson P."/>
        </authorList>
    </citation>
    <scope>NUCLEOTIDE SEQUENCE [LARGE SCALE GENOMIC DNA]</scope>
    <source>
        <strain evidence="10">ATCC BAA-621 / DSM 15236 / T118</strain>
    </source>
</reference>
<gene>
    <name evidence="9" type="ordered locus">Rfer_0123</name>
</gene>
<evidence type="ECO:0000256" key="6">
    <source>
        <dbReference type="ARBA" id="ARBA00022989"/>
    </source>
</evidence>
<dbReference type="CDD" id="cd06579">
    <property type="entry name" value="TM_PBP1_transp_AraH_like"/>
    <property type="match status" value="1"/>
</dbReference>
<dbReference type="OrthoDB" id="9799990at2"/>
<dbReference type="RefSeq" id="WP_011462457.1">
    <property type="nucleotide sequence ID" value="NC_007908.1"/>
</dbReference>
<dbReference type="InterPro" id="IPR001851">
    <property type="entry name" value="ABC_transp_permease"/>
</dbReference>
<evidence type="ECO:0000256" key="1">
    <source>
        <dbReference type="ARBA" id="ARBA00004651"/>
    </source>
</evidence>
<keyword evidence="6 8" id="KW-1133">Transmembrane helix</keyword>
<organism evidence="9 10">
    <name type="scientific">Albidiferax ferrireducens (strain ATCC BAA-621 / DSM 15236 / T118)</name>
    <name type="common">Rhodoferax ferrireducens</name>
    <dbReference type="NCBI Taxonomy" id="338969"/>
    <lineage>
        <taxon>Bacteria</taxon>
        <taxon>Pseudomonadati</taxon>
        <taxon>Pseudomonadota</taxon>
        <taxon>Betaproteobacteria</taxon>
        <taxon>Burkholderiales</taxon>
        <taxon>Comamonadaceae</taxon>
        <taxon>Rhodoferax</taxon>
    </lineage>
</organism>